<keyword evidence="7" id="KW-1185">Reference proteome</keyword>
<reference evidence="7" key="1">
    <citation type="submission" date="2011-12" db="EMBL/GenBank/DDBJ databases">
        <title>Complete sequence of Methanoregula formicicum SMSP.</title>
        <authorList>
            <person name="Lucas S."/>
            <person name="Han J."/>
            <person name="Lapidus A."/>
            <person name="Cheng J.-F."/>
            <person name="Goodwin L."/>
            <person name="Pitluck S."/>
            <person name="Peters L."/>
            <person name="Ovchinnikova G."/>
            <person name="Teshima H."/>
            <person name="Detter J.C."/>
            <person name="Han C."/>
            <person name="Tapia R."/>
            <person name="Land M."/>
            <person name="Hauser L."/>
            <person name="Kyrpides N."/>
            <person name="Ivanova N."/>
            <person name="Pagani I."/>
            <person name="Imachi H."/>
            <person name="Tamaki H."/>
            <person name="Sekiguchi Y."/>
            <person name="Kamagata Y."/>
            <person name="Cadillo-Quiroz H."/>
            <person name="Zinder S."/>
            <person name="Liu W.-T."/>
            <person name="Woyke T."/>
        </authorList>
    </citation>
    <scope>NUCLEOTIDE SEQUENCE [LARGE SCALE GENOMIC DNA]</scope>
    <source>
        <strain evidence="7">DSM 22288 / NBRC 105244 / SMSP</strain>
    </source>
</reference>
<gene>
    <name evidence="6" type="ordered locus">Metfor_1995</name>
</gene>
<name>L0HIT9_METFS</name>
<dbReference type="SUPFAM" id="SSF46785">
    <property type="entry name" value="Winged helix' DNA-binding domain"/>
    <property type="match status" value="1"/>
</dbReference>
<evidence type="ECO:0000313" key="7">
    <source>
        <dbReference type="Proteomes" id="UP000010824"/>
    </source>
</evidence>
<dbReference type="Pfam" id="PF01022">
    <property type="entry name" value="HTH_5"/>
    <property type="match status" value="1"/>
</dbReference>
<dbReference type="PRINTS" id="PR00778">
    <property type="entry name" value="HTHARSR"/>
</dbReference>
<dbReference type="PANTHER" id="PTHR33154">
    <property type="entry name" value="TRANSCRIPTIONAL REGULATOR, ARSR FAMILY"/>
    <property type="match status" value="1"/>
</dbReference>
<dbReference type="NCBIfam" id="NF033788">
    <property type="entry name" value="HTH_metalloreg"/>
    <property type="match status" value="1"/>
</dbReference>
<dbReference type="InterPro" id="IPR011991">
    <property type="entry name" value="ArsR-like_HTH"/>
</dbReference>
<dbReference type="GO" id="GO:0003677">
    <property type="term" value="F:DNA binding"/>
    <property type="evidence" value="ECO:0007669"/>
    <property type="project" value="UniProtKB-KW"/>
</dbReference>
<dbReference type="PANTHER" id="PTHR33154:SF33">
    <property type="entry name" value="TRANSCRIPTIONAL REPRESSOR SDPR"/>
    <property type="match status" value="1"/>
</dbReference>
<dbReference type="SMART" id="SM00418">
    <property type="entry name" value="HTH_ARSR"/>
    <property type="match status" value="1"/>
</dbReference>
<proteinExistence type="predicted"/>
<dbReference type="Gene3D" id="1.10.10.10">
    <property type="entry name" value="Winged helix-like DNA-binding domain superfamily/Winged helix DNA-binding domain"/>
    <property type="match status" value="1"/>
</dbReference>
<evidence type="ECO:0000313" key="6">
    <source>
        <dbReference type="EMBL" id="AGB03009.1"/>
    </source>
</evidence>
<keyword evidence="4" id="KW-1133">Transmembrane helix</keyword>
<dbReference type="STRING" id="593750.Metfor_1995"/>
<protein>
    <submittedName>
        <fullName evidence="6">Bacterial regulatory protein, arsR family</fullName>
    </submittedName>
</protein>
<dbReference type="InterPro" id="IPR051081">
    <property type="entry name" value="HTH_MetalResp_TranReg"/>
</dbReference>
<dbReference type="GeneID" id="14309388"/>
<evidence type="ECO:0000256" key="3">
    <source>
        <dbReference type="ARBA" id="ARBA00023163"/>
    </source>
</evidence>
<dbReference type="CDD" id="cd00090">
    <property type="entry name" value="HTH_ARSR"/>
    <property type="match status" value="1"/>
</dbReference>
<dbReference type="GO" id="GO:0003700">
    <property type="term" value="F:DNA-binding transcription factor activity"/>
    <property type="evidence" value="ECO:0007669"/>
    <property type="project" value="InterPro"/>
</dbReference>
<dbReference type="InParanoid" id="L0HIT9"/>
<evidence type="ECO:0000259" key="5">
    <source>
        <dbReference type="PROSITE" id="PS50987"/>
    </source>
</evidence>
<keyword evidence="3" id="KW-0804">Transcription</keyword>
<keyword evidence="1" id="KW-0805">Transcription regulation</keyword>
<keyword evidence="4" id="KW-0812">Transmembrane</keyword>
<dbReference type="Proteomes" id="UP000010824">
    <property type="component" value="Chromosome"/>
</dbReference>
<sequence>MEDPAEYTLDKSTIGSLSSETRVQILASLRARQKTNAELSKELDLKPPTIHHHLEQLKEAGLIESREDGHKWIYYRLTPFGQALFDPDKRMKVSIVLSTVLTFITGLVAICTFFVQPRLTVRLFPGLEDPYLPMFVVAVAAVIVQVGILGYVMRR</sequence>
<dbReference type="RefSeq" id="WP_015285972.1">
    <property type="nucleotide sequence ID" value="NC_019943.1"/>
</dbReference>
<evidence type="ECO:0000256" key="4">
    <source>
        <dbReference type="SAM" id="Phobius"/>
    </source>
</evidence>
<evidence type="ECO:0000256" key="2">
    <source>
        <dbReference type="ARBA" id="ARBA00023125"/>
    </source>
</evidence>
<keyword evidence="2" id="KW-0238">DNA-binding</keyword>
<dbReference type="AlphaFoldDB" id="L0HIT9"/>
<feature type="transmembrane region" description="Helical" evidence="4">
    <location>
        <begin position="135"/>
        <end position="153"/>
    </location>
</feature>
<dbReference type="OrthoDB" id="195102at2157"/>
<dbReference type="InterPro" id="IPR036390">
    <property type="entry name" value="WH_DNA-bd_sf"/>
</dbReference>
<dbReference type="EMBL" id="CP003167">
    <property type="protein sequence ID" value="AGB03009.1"/>
    <property type="molecule type" value="Genomic_DNA"/>
</dbReference>
<evidence type="ECO:0000256" key="1">
    <source>
        <dbReference type="ARBA" id="ARBA00023015"/>
    </source>
</evidence>
<organism evidence="6 7">
    <name type="scientific">Methanoregula formicica (strain DSM 22288 / NBRC 105244 / SMSP)</name>
    <dbReference type="NCBI Taxonomy" id="593750"/>
    <lineage>
        <taxon>Archaea</taxon>
        <taxon>Methanobacteriati</taxon>
        <taxon>Methanobacteriota</taxon>
        <taxon>Stenosarchaea group</taxon>
        <taxon>Methanomicrobia</taxon>
        <taxon>Methanomicrobiales</taxon>
        <taxon>Methanoregulaceae</taxon>
        <taxon>Methanoregula</taxon>
    </lineage>
</organism>
<dbReference type="InterPro" id="IPR001845">
    <property type="entry name" value="HTH_ArsR_DNA-bd_dom"/>
</dbReference>
<feature type="domain" description="HTH arsR-type" evidence="5">
    <location>
        <begin position="2"/>
        <end position="96"/>
    </location>
</feature>
<dbReference type="eggNOG" id="arCOG01683">
    <property type="taxonomic scope" value="Archaea"/>
</dbReference>
<feature type="transmembrane region" description="Helical" evidence="4">
    <location>
        <begin position="95"/>
        <end position="115"/>
    </location>
</feature>
<dbReference type="KEGG" id="mfo:Metfor_1995"/>
<dbReference type="InterPro" id="IPR036388">
    <property type="entry name" value="WH-like_DNA-bd_sf"/>
</dbReference>
<reference evidence="6 7" key="2">
    <citation type="journal article" date="2014" name="Genome Announc.">
        <title>Complete Genome Sequence of Methanoregula formicica SMSPT, a Mesophilic Hydrogenotrophic Methanogen Isolated from a Methanogenic Upflow Anaerobic Sludge Blanket Reactor.</title>
        <authorList>
            <person name="Yamamoto K."/>
            <person name="Tamaki H."/>
            <person name="Cadillo-Quiroz H."/>
            <person name="Imachi H."/>
            <person name="Kyrpides N."/>
            <person name="Woyke T."/>
            <person name="Goodwin L."/>
            <person name="Zinder S.H."/>
            <person name="Kamagata Y."/>
            <person name="Liu W.T."/>
        </authorList>
    </citation>
    <scope>NUCLEOTIDE SEQUENCE [LARGE SCALE GENOMIC DNA]</scope>
    <source>
        <strain evidence="7">DSM 22288 / NBRC 105244 / SMSP</strain>
    </source>
</reference>
<dbReference type="PROSITE" id="PS50987">
    <property type="entry name" value="HTH_ARSR_2"/>
    <property type="match status" value="1"/>
</dbReference>
<accession>L0HIT9</accession>
<keyword evidence="4" id="KW-0472">Membrane</keyword>
<dbReference type="HOGENOM" id="CLU_127461_0_0_2"/>